<evidence type="ECO:0000313" key="3">
    <source>
        <dbReference type="Proteomes" id="UP001500518"/>
    </source>
</evidence>
<dbReference type="Proteomes" id="UP001500518">
    <property type="component" value="Unassembled WGS sequence"/>
</dbReference>
<accession>A0ABP9KRV6</accession>
<name>A0ABP9KRV6_9SPHN</name>
<sequence>MHTLLALVDAGLGLTLVPQWVVSPNQIHNIAFRSVVDQSTPYELVLAWRKDSSNLALDSLRTVAKEVSAELEFPTL</sequence>
<comment type="caution">
    <text evidence="2">The sequence shown here is derived from an EMBL/GenBank/DDBJ whole genome shotgun (WGS) entry which is preliminary data.</text>
</comment>
<dbReference type="InterPro" id="IPR005119">
    <property type="entry name" value="LysR_subst-bd"/>
</dbReference>
<reference evidence="3" key="1">
    <citation type="journal article" date="2019" name="Int. J. Syst. Evol. Microbiol.">
        <title>The Global Catalogue of Microorganisms (GCM) 10K type strain sequencing project: providing services to taxonomists for standard genome sequencing and annotation.</title>
        <authorList>
            <consortium name="The Broad Institute Genomics Platform"/>
            <consortium name="The Broad Institute Genome Sequencing Center for Infectious Disease"/>
            <person name="Wu L."/>
            <person name="Ma J."/>
        </authorList>
    </citation>
    <scope>NUCLEOTIDE SEQUENCE [LARGE SCALE GENOMIC DNA]</scope>
    <source>
        <strain evidence="3">JCM 18014</strain>
    </source>
</reference>
<organism evidence="2 3">
    <name type="scientific">Erythrobacter westpacificensis</name>
    <dbReference type="NCBI Taxonomy" id="1055231"/>
    <lineage>
        <taxon>Bacteria</taxon>
        <taxon>Pseudomonadati</taxon>
        <taxon>Pseudomonadota</taxon>
        <taxon>Alphaproteobacteria</taxon>
        <taxon>Sphingomonadales</taxon>
        <taxon>Erythrobacteraceae</taxon>
        <taxon>Erythrobacter/Porphyrobacter group</taxon>
        <taxon>Erythrobacter</taxon>
    </lineage>
</organism>
<protein>
    <recommendedName>
        <fullName evidence="1">LysR substrate-binding domain-containing protein</fullName>
    </recommendedName>
</protein>
<dbReference type="EMBL" id="BAABHV010000028">
    <property type="protein sequence ID" value="GAA5063161.1"/>
    <property type="molecule type" value="Genomic_DNA"/>
</dbReference>
<gene>
    <name evidence="2" type="ORF">GCM10023208_34110</name>
</gene>
<evidence type="ECO:0000259" key="1">
    <source>
        <dbReference type="Pfam" id="PF03466"/>
    </source>
</evidence>
<dbReference type="Pfam" id="PF03466">
    <property type="entry name" value="LysR_substrate"/>
    <property type="match status" value="1"/>
</dbReference>
<feature type="domain" description="LysR substrate-binding" evidence="1">
    <location>
        <begin position="1"/>
        <end position="66"/>
    </location>
</feature>
<dbReference type="Gene3D" id="3.40.190.10">
    <property type="entry name" value="Periplasmic binding protein-like II"/>
    <property type="match status" value="2"/>
</dbReference>
<proteinExistence type="predicted"/>
<evidence type="ECO:0000313" key="2">
    <source>
        <dbReference type="EMBL" id="GAA5063161.1"/>
    </source>
</evidence>
<dbReference type="SUPFAM" id="SSF53850">
    <property type="entry name" value="Periplasmic binding protein-like II"/>
    <property type="match status" value="1"/>
</dbReference>
<keyword evidence="3" id="KW-1185">Reference proteome</keyword>